<evidence type="ECO:0000313" key="3">
    <source>
        <dbReference type="EMBL" id="PWI24686.1"/>
    </source>
</evidence>
<dbReference type="OrthoDB" id="9255830at2"/>
<keyword evidence="4" id="KW-1185">Reference proteome</keyword>
<dbReference type="GO" id="GO:0030488">
    <property type="term" value="P:tRNA methylation"/>
    <property type="evidence" value="ECO:0007669"/>
    <property type="project" value="TreeGrafter"/>
</dbReference>
<keyword evidence="1" id="KW-1133">Transmembrane helix</keyword>
<dbReference type="GO" id="GO:0005525">
    <property type="term" value="F:GTP binding"/>
    <property type="evidence" value="ECO:0007669"/>
    <property type="project" value="InterPro"/>
</dbReference>
<proteinExistence type="predicted"/>
<dbReference type="AlphaFoldDB" id="A0A2U3AJE1"/>
<evidence type="ECO:0000259" key="2">
    <source>
        <dbReference type="Pfam" id="PF01926"/>
    </source>
</evidence>
<dbReference type="PANTHER" id="PTHR42714">
    <property type="entry name" value="TRNA MODIFICATION GTPASE GTPBP3"/>
    <property type="match status" value="1"/>
</dbReference>
<dbReference type="Proteomes" id="UP000245938">
    <property type="component" value="Unassembled WGS sequence"/>
</dbReference>
<dbReference type="Gene3D" id="3.40.50.300">
    <property type="entry name" value="P-loop containing nucleotide triphosphate hydrolases"/>
    <property type="match status" value="1"/>
</dbReference>
<evidence type="ECO:0000256" key="1">
    <source>
        <dbReference type="SAM" id="Phobius"/>
    </source>
</evidence>
<dbReference type="EMBL" id="QFVR01000017">
    <property type="protein sequence ID" value="PWI24686.1"/>
    <property type="molecule type" value="Genomic_DNA"/>
</dbReference>
<keyword evidence="1" id="KW-0812">Transmembrane</keyword>
<feature type="transmembrane region" description="Helical" evidence="1">
    <location>
        <begin position="375"/>
        <end position="400"/>
    </location>
</feature>
<dbReference type="Pfam" id="PF01926">
    <property type="entry name" value="MMR_HSR1"/>
    <property type="match status" value="1"/>
</dbReference>
<dbReference type="GO" id="GO:0005829">
    <property type="term" value="C:cytosol"/>
    <property type="evidence" value="ECO:0007669"/>
    <property type="project" value="TreeGrafter"/>
</dbReference>
<accession>A0A2U3AJE1</accession>
<dbReference type="InterPro" id="IPR027417">
    <property type="entry name" value="P-loop_NTPase"/>
</dbReference>
<protein>
    <submittedName>
        <fullName evidence="3">GTP-binding protein HSR1</fullName>
    </submittedName>
</protein>
<reference evidence="3 4" key="1">
    <citation type="submission" date="2018-05" db="EMBL/GenBank/DDBJ databases">
        <title>Kurthia sibirica genome sequence.</title>
        <authorList>
            <person name="Maclea K.S."/>
            <person name="Goen A.E."/>
        </authorList>
    </citation>
    <scope>NUCLEOTIDE SEQUENCE [LARGE SCALE GENOMIC DNA]</scope>
    <source>
        <strain evidence="3 4">ATCC 49154</strain>
    </source>
</reference>
<evidence type="ECO:0000313" key="4">
    <source>
        <dbReference type="Proteomes" id="UP000245938"/>
    </source>
</evidence>
<dbReference type="InterPro" id="IPR006073">
    <property type="entry name" value="GTP-bd"/>
</dbReference>
<gene>
    <name evidence="3" type="ORF">DEX24_12010</name>
</gene>
<dbReference type="GO" id="GO:0002098">
    <property type="term" value="P:tRNA wobble uridine modification"/>
    <property type="evidence" value="ECO:0007669"/>
    <property type="project" value="TreeGrafter"/>
</dbReference>
<dbReference type="PANTHER" id="PTHR42714:SF2">
    <property type="entry name" value="TRNA MODIFICATION GTPASE GTPBP3, MITOCHONDRIAL"/>
    <property type="match status" value="1"/>
</dbReference>
<sequence>MNNKEILEARLDQIVNTLESVEKIIDNLDFGIPEKARQIVLKMMKSDEINEIITGIKEKRPPRLVLMGRTGVGKSSLINAVFGKYFAKTSAIEVGTKVYEKYNFESNGEVVFEIIDTRGIKESIQVKDTSAEDDLKKVIEEFEPDAFLLLTNGADRSTLKEDSLYLKEIYAYLEIEVPLVTVINRIDDIEPSRIKEPDSYTEKKKANIIIKEEQVRKVLEEVGIHDSFIIPVSSYIEWNHEEPEKLSPEEQSQLTIEFDGRYNIDTLVNFLEENMDFRAAVYLMLTDKIEIAIKKIANRMVKSFSMASAAVAVTPIPLSDITILIPIQIIEVTIIAYLNGEKINGKIAREFIFSVGGVAALGVALRMIAQQGTKLLNLVVPVSGSAISSAIAYSGTYAVGQAAIAHYIDRKTTDEAKDVLQQSKKEAKDEFEGK</sequence>
<feature type="domain" description="G" evidence="2">
    <location>
        <begin position="64"/>
        <end position="184"/>
    </location>
</feature>
<feature type="transmembrane region" description="Helical" evidence="1">
    <location>
        <begin position="321"/>
        <end position="339"/>
    </location>
</feature>
<organism evidence="3 4">
    <name type="scientific">Kurthia sibirica</name>
    <dbReference type="NCBI Taxonomy" id="202750"/>
    <lineage>
        <taxon>Bacteria</taxon>
        <taxon>Bacillati</taxon>
        <taxon>Bacillota</taxon>
        <taxon>Bacilli</taxon>
        <taxon>Bacillales</taxon>
        <taxon>Caryophanaceae</taxon>
        <taxon>Kurthia</taxon>
    </lineage>
</organism>
<comment type="caution">
    <text evidence="3">The sequence shown here is derived from an EMBL/GenBank/DDBJ whole genome shotgun (WGS) entry which is preliminary data.</text>
</comment>
<dbReference type="RefSeq" id="WP_109306653.1">
    <property type="nucleotide sequence ID" value="NZ_BJUF01000031.1"/>
</dbReference>
<dbReference type="CDD" id="cd00882">
    <property type="entry name" value="Ras_like_GTPase"/>
    <property type="match status" value="1"/>
</dbReference>
<name>A0A2U3AJE1_9BACL</name>
<feature type="transmembrane region" description="Helical" evidence="1">
    <location>
        <begin position="351"/>
        <end position="369"/>
    </location>
</feature>
<dbReference type="SUPFAM" id="SSF52540">
    <property type="entry name" value="P-loop containing nucleoside triphosphate hydrolases"/>
    <property type="match status" value="1"/>
</dbReference>
<keyword evidence="1" id="KW-0472">Membrane</keyword>